<evidence type="ECO:0000256" key="1">
    <source>
        <dbReference type="SAM" id="Phobius"/>
    </source>
</evidence>
<evidence type="ECO:0000313" key="5">
    <source>
        <dbReference type="Proteomes" id="UP000700732"/>
    </source>
</evidence>
<keyword evidence="1" id="KW-0472">Membrane</keyword>
<dbReference type="Proteomes" id="UP000700732">
    <property type="component" value="Unassembled WGS sequence"/>
</dbReference>
<dbReference type="PANTHER" id="PTHR30273:SF2">
    <property type="entry name" value="PROTEIN FECR"/>
    <property type="match status" value="1"/>
</dbReference>
<dbReference type="PANTHER" id="PTHR30273">
    <property type="entry name" value="PERIPLASMIC SIGNAL SENSOR AND SIGMA FACTOR ACTIVATOR FECR-RELATED"/>
    <property type="match status" value="1"/>
</dbReference>
<keyword evidence="1" id="KW-0812">Transmembrane</keyword>
<sequence>MQNHYHEFTSRDFVLDEAFRQWVFQPNEQNMTFWHTFMLNNPAQQITIDEAASLLLHLRANYDDLTYASQQRIWQVLEQAVSAQPAPAEVRPLPVYRRPGFFWRMAASLTGLLLLAGASAWYVQQAHQQKIHTTFGENRTVTLPDGSTVLLNGNSTLSFRDDWDQQQDREVWLDGEGYFKVAKKHRAGRSSASPIKFITHTPALDITVLGTQFNVNTRRGATAVMLVEGRVQLNKPGQTRPDRIVEMKPGQFASAQPDIEKVAIRTEKSQLYTSWTQHEFVFENTALSDITQQLRDTYGINVMLEDAELGNRRFTGNLSNQSTETLLTTLALTFDLDVQHDGDRIILQHNP</sequence>
<evidence type="ECO:0000313" key="4">
    <source>
        <dbReference type="EMBL" id="MBC3793656.1"/>
    </source>
</evidence>
<dbReference type="InterPro" id="IPR006860">
    <property type="entry name" value="FecR"/>
</dbReference>
<dbReference type="Gene3D" id="2.60.120.1440">
    <property type="match status" value="1"/>
</dbReference>
<dbReference type="EMBL" id="VFIA01000029">
    <property type="protein sequence ID" value="MBC3793656.1"/>
    <property type="molecule type" value="Genomic_DNA"/>
</dbReference>
<keyword evidence="5" id="KW-1185">Reference proteome</keyword>
<feature type="transmembrane region" description="Helical" evidence="1">
    <location>
        <begin position="101"/>
        <end position="123"/>
    </location>
</feature>
<keyword evidence="1" id="KW-1133">Transmembrane helix</keyword>
<feature type="domain" description="FecR protein" evidence="2">
    <location>
        <begin position="130"/>
        <end position="232"/>
    </location>
</feature>
<comment type="caution">
    <text evidence="4">The sequence shown here is derived from an EMBL/GenBank/DDBJ whole genome shotgun (WGS) entry which is preliminary data.</text>
</comment>
<dbReference type="Pfam" id="PF04773">
    <property type="entry name" value="FecR"/>
    <property type="match status" value="1"/>
</dbReference>
<evidence type="ECO:0000259" key="2">
    <source>
        <dbReference type="Pfam" id="PF04773"/>
    </source>
</evidence>
<accession>A0ABR6WAS1</accession>
<protein>
    <submittedName>
        <fullName evidence="4">Ferric-dicitrate binding protein FerR (Iron transport regulator)</fullName>
    </submittedName>
</protein>
<dbReference type="PIRSF" id="PIRSF018266">
    <property type="entry name" value="FecR"/>
    <property type="match status" value="1"/>
</dbReference>
<dbReference type="InterPro" id="IPR012373">
    <property type="entry name" value="Ferrdict_sens_TM"/>
</dbReference>
<organism evidence="4 5">
    <name type="scientific">Spirosoma utsteinense</name>
    <dbReference type="NCBI Taxonomy" id="2585773"/>
    <lineage>
        <taxon>Bacteria</taxon>
        <taxon>Pseudomonadati</taxon>
        <taxon>Bacteroidota</taxon>
        <taxon>Cytophagia</taxon>
        <taxon>Cytophagales</taxon>
        <taxon>Cytophagaceae</taxon>
        <taxon>Spirosoma</taxon>
    </lineage>
</organism>
<dbReference type="RefSeq" id="WP_186739513.1">
    <property type="nucleotide sequence ID" value="NZ_VFIA01000029.1"/>
</dbReference>
<feature type="domain" description="Protein FecR C-terminal" evidence="3">
    <location>
        <begin position="279"/>
        <end position="347"/>
    </location>
</feature>
<reference evidence="4 5" key="1">
    <citation type="submission" date="2019-06" db="EMBL/GenBank/DDBJ databases">
        <title>Spirosoma utsteinense sp. nov. isolated from Antarctic ice-free soils.</title>
        <authorList>
            <person name="Tahon G."/>
        </authorList>
    </citation>
    <scope>NUCLEOTIDE SEQUENCE [LARGE SCALE GENOMIC DNA]</scope>
    <source>
        <strain evidence="4 5">LMG 31447</strain>
    </source>
</reference>
<dbReference type="InterPro" id="IPR032508">
    <property type="entry name" value="FecR_C"/>
</dbReference>
<dbReference type="Pfam" id="PF16344">
    <property type="entry name" value="FecR_C"/>
    <property type="match status" value="1"/>
</dbReference>
<evidence type="ECO:0000259" key="3">
    <source>
        <dbReference type="Pfam" id="PF16344"/>
    </source>
</evidence>
<gene>
    <name evidence="4" type="ORF">FH603_4175</name>
</gene>
<dbReference type="Gene3D" id="3.55.50.30">
    <property type="match status" value="1"/>
</dbReference>
<name>A0ABR6WAS1_9BACT</name>
<proteinExistence type="predicted"/>